<evidence type="ECO:0000256" key="5">
    <source>
        <dbReference type="ARBA" id="ARBA00023040"/>
    </source>
</evidence>
<proteinExistence type="inferred from homology"/>
<sequence>MGLKEAEEAYCPHPQNTTCSIQNPSLAASIILYIIFMTGIILATFGNMVVIISIAHFKQLHTPTNVLTLSMAVADFLIGVFVMPVRLIRMDKCWDLGVQTCMAGLFCYATITTISVTHLIFLSIDRYYAVCYPLHYSTKITVRKAWVFAAISWICAISYTALIFYIQFTYLFSYEKICGGFCLNVTIYFIILYIVDMLFNGMLPFSVMVVLYSKILFVAIRHVKALRNIRDEAHTGQKKKHKGFTERENKATITVGIVIGTFFVLISQFYILQFLLIVINVSEFALYIAEFFVLFNFALNPLIYGLFYPWFRKGFKLIITLYQCLRSSSLAYIVTGMTKTDKSRSKKRGWTEHSHLKLHVYTRQTTNILTKNCFYSFVYGLNRHFSSLQVLFLS</sequence>
<reference evidence="12" key="1">
    <citation type="submission" date="2021-06" db="EMBL/GenBank/DDBJ databases">
        <authorList>
            <consortium name="Wellcome Sanger Institute Data Sharing"/>
        </authorList>
    </citation>
    <scope>NUCLEOTIDE SEQUENCE [LARGE SCALE GENOMIC DNA]</scope>
</reference>
<keyword evidence="13" id="KW-1185">Reference proteome</keyword>
<feature type="transmembrane region" description="Helical" evidence="10">
    <location>
        <begin position="66"/>
        <end position="88"/>
    </location>
</feature>
<comment type="subcellular location">
    <subcellularLocation>
        <location evidence="1">Cell membrane</location>
        <topology evidence="1">Multi-pass membrane protein</topology>
    </subcellularLocation>
</comment>
<keyword evidence="8 9" id="KW-0807">Transducer</keyword>
<evidence type="ECO:0000256" key="8">
    <source>
        <dbReference type="ARBA" id="ARBA00023224"/>
    </source>
</evidence>
<organism evidence="12 13">
    <name type="scientific">Erpetoichthys calabaricus</name>
    <name type="common">Rope fish</name>
    <name type="synonym">Calamoichthys calabaricus</name>
    <dbReference type="NCBI Taxonomy" id="27687"/>
    <lineage>
        <taxon>Eukaryota</taxon>
        <taxon>Metazoa</taxon>
        <taxon>Chordata</taxon>
        <taxon>Craniata</taxon>
        <taxon>Vertebrata</taxon>
        <taxon>Euteleostomi</taxon>
        <taxon>Actinopterygii</taxon>
        <taxon>Polypteriformes</taxon>
        <taxon>Polypteridae</taxon>
        <taxon>Erpetoichthys</taxon>
    </lineage>
</organism>
<comment type="similarity">
    <text evidence="9">Belongs to the G-protein coupled receptor 1 family.</text>
</comment>
<reference evidence="12" key="3">
    <citation type="submission" date="2025-09" db="UniProtKB">
        <authorList>
            <consortium name="Ensembl"/>
        </authorList>
    </citation>
    <scope>IDENTIFICATION</scope>
</reference>
<dbReference type="SUPFAM" id="SSF81321">
    <property type="entry name" value="Family A G protein-coupled receptor-like"/>
    <property type="match status" value="1"/>
</dbReference>
<protein>
    <recommendedName>
        <fullName evidence="11">G-protein coupled receptors family 1 profile domain-containing protein</fullName>
    </recommendedName>
</protein>
<dbReference type="PROSITE" id="PS00237">
    <property type="entry name" value="G_PROTEIN_RECEP_F1_1"/>
    <property type="match status" value="1"/>
</dbReference>
<evidence type="ECO:0000256" key="3">
    <source>
        <dbReference type="ARBA" id="ARBA00022692"/>
    </source>
</evidence>
<dbReference type="InterPro" id="IPR050569">
    <property type="entry name" value="TAAR"/>
</dbReference>
<dbReference type="Proteomes" id="UP000694620">
    <property type="component" value="Chromosome 3"/>
</dbReference>
<reference evidence="12" key="2">
    <citation type="submission" date="2025-08" db="UniProtKB">
        <authorList>
            <consortium name="Ensembl"/>
        </authorList>
    </citation>
    <scope>IDENTIFICATION</scope>
</reference>
<evidence type="ECO:0000313" key="13">
    <source>
        <dbReference type="Proteomes" id="UP000694620"/>
    </source>
</evidence>
<dbReference type="Pfam" id="PF00001">
    <property type="entry name" value="7tm_1"/>
    <property type="match status" value="1"/>
</dbReference>
<dbReference type="PRINTS" id="PR00237">
    <property type="entry name" value="GPCRRHODOPSN"/>
</dbReference>
<evidence type="ECO:0000256" key="1">
    <source>
        <dbReference type="ARBA" id="ARBA00004651"/>
    </source>
</evidence>
<feature type="domain" description="G-protein coupled receptors family 1 profile" evidence="11">
    <location>
        <begin position="46"/>
        <end position="304"/>
    </location>
</feature>
<dbReference type="GO" id="GO:0005886">
    <property type="term" value="C:plasma membrane"/>
    <property type="evidence" value="ECO:0007669"/>
    <property type="project" value="UniProtKB-SubCell"/>
</dbReference>
<dbReference type="Gene3D" id="1.20.1070.10">
    <property type="entry name" value="Rhodopsin 7-helix transmembrane proteins"/>
    <property type="match status" value="1"/>
</dbReference>
<evidence type="ECO:0000256" key="2">
    <source>
        <dbReference type="ARBA" id="ARBA00022475"/>
    </source>
</evidence>
<evidence type="ECO:0000313" key="12">
    <source>
        <dbReference type="Ensembl" id="ENSECRP00000002470.1"/>
    </source>
</evidence>
<dbReference type="AlphaFoldDB" id="A0A8C4RIK0"/>
<dbReference type="GO" id="GO:0001594">
    <property type="term" value="F:trace-amine receptor activity"/>
    <property type="evidence" value="ECO:0007669"/>
    <property type="project" value="TreeGrafter"/>
</dbReference>
<keyword evidence="2" id="KW-1003">Cell membrane</keyword>
<evidence type="ECO:0000256" key="4">
    <source>
        <dbReference type="ARBA" id="ARBA00022989"/>
    </source>
</evidence>
<dbReference type="PROSITE" id="PS50262">
    <property type="entry name" value="G_PROTEIN_RECEP_F1_2"/>
    <property type="match status" value="1"/>
</dbReference>
<dbReference type="PANTHER" id="PTHR24249:SF381">
    <property type="entry name" value="TRACE AMINE ASSOCIATED RECEPTOR 19P-RELATED"/>
    <property type="match status" value="1"/>
</dbReference>
<dbReference type="PANTHER" id="PTHR24249">
    <property type="entry name" value="HISTAMINE RECEPTOR-RELATED G-PROTEIN COUPLED RECEPTOR"/>
    <property type="match status" value="1"/>
</dbReference>
<dbReference type="GeneTree" id="ENSGT00950000182934"/>
<feature type="transmembrane region" description="Helical" evidence="10">
    <location>
        <begin position="30"/>
        <end position="54"/>
    </location>
</feature>
<evidence type="ECO:0000256" key="6">
    <source>
        <dbReference type="ARBA" id="ARBA00023136"/>
    </source>
</evidence>
<feature type="transmembrane region" description="Helical" evidence="10">
    <location>
        <begin position="251"/>
        <end position="272"/>
    </location>
</feature>
<dbReference type="Ensembl" id="ENSECRT00000002504.1">
    <property type="protein sequence ID" value="ENSECRP00000002470.1"/>
    <property type="gene ID" value="ENSECRG00000001690.1"/>
</dbReference>
<evidence type="ECO:0000259" key="11">
    <source>
        <dbReference type="PROSITE" id="PS50262"/>
    </source>
</evidence>
<dbReference type="SMART" id="SM01381">
    <property type="entry name" value="7TM_GPCR_Srsx"/>
    <property type="match status" value="1"/>
</dbReference>
<evidence type="ECO:0000256" key="7">
    <source>
        <dbReference type="ARBA" id="ARBA00023170"/>
    </source>
</evidence>
<feature type="transmembrane region" description="Helical" evidence="10">
    <location>
        <begin position="284"/>
        <end position="307"/>
    </location>
</feature>
<accession>A0A8C4RIK0</accession>
<dbReference type="InterPro" id="IPR000276">
    <property type="entry name" value="GPCR_Rhodpsn"/>
</dbReference>
<evidence type="ECO:0000256" key="10">
    <source>
        <dbReference type="SAM" id="Phobius"/>
    </source>
</evidence>
<evidence type="ECO:0000256" key="9">
    <source>
        <dbReference type="RuleBase" id="RU000688"/>
    </source>
</evidence>
<dbReference type="InterPro" id="IPR017452">
    <property type="entry name" value="GPCR_Rhodpsn_7TM"/>
</dbReference>
<name>A0A8C4RIK0_ERPCA</name>
<keyword evidence="4 10" id="KW-1133">Transmembrane helix</keyword>
<feature type="transmembrane region" description="Helical" evidence="10">
    <location>
        <begin position="100"/>
        <end position="124"/>
    </location>
</feature>
<keyword evidence="3 9" id="KW-0812">Transmembrane</keyword>
<keyword evidence="5 9" id="KW-0297">G-protein coupled receptor</keyword>
<keyword evidence="6 10" id="KW-0472">Membrane</keyword>
<feature type="transmembrane region" description="Helical" evidence="10">
    <location>
        <begin position="144"/>
        <end position="165"/>
    </location>
</feature>
<feature type="transmembrane region" description="Helical" evidence="10">
    <location>
        <begin position="201"/>
        <end position="220"/>
    </location>
</feature>
<keyword evidence="7 9" id="KW-0675">Receptor</keyword>